<dbReference type="Proteomes" id="UP000886884">
    <property type="component" value="Unassembled WGS sequence"/>
</dbReference>
<dbReference type="InterPro" id="IPR047629">
    <property type="entry name" value="IS1182_transpos"/>
</dbReference>
<reference evidence="3" key="1">
    <citation type="submission" date="2020-10" db="EMBL/GenBank/DDBJ databases">
        <authorList>
            <person name="Gilroy R."/>
        </authorList>
    </citation>
    <scope>NUCLEOTIDE SEQUENCE</scope>
    <source>
        <strain evidence="3">CHK183-6373</strain>
    </source>
</reference>
<evidence type="ECO:0000313" key="4">
    <source>
        <dbReference type="Proteomes" id="UP000886884"/>
    </source>
</evidence>
<comment type="caution">
    <text evidence="3">The sequence shown here is derived from an EMBL/GenBank/DDBJ whole genome shotgun (WGS) entry which is preliminary data.</text>
</comment>
<feature type="domain" description="Transposase DDE" evidence="2">
    <location>
        <begin position="391"/>
        <end position="513"/>
    </location>
</feature>
<dbReference type="Pfam" id="PF13751">
    <property type="entry name" value="DDE_Tnp_1_6"/>
    <property type="match status" value="1"/>
</dbReference>
<organism evidence="3 4">
    <name type="scientific">Candidatus Ornithocaccomicrobium faecavium</name>
    <dbReference type="NCBI Taxonomy" id="2840890"/>
    <lineage>
        <taxon>Bacteria</taxon>
        <taxon>Bacillati</taxon>
        <taxon>Bacillota</taxon>
        <taxon>Clostridia</taxon>
        <taxon>Candidatus Ornithocaccomicrobium</taxon>
    </lineage>
</organism>
<evidence type="ECO:0000313" key="3">
    <source>
        <dbReference type="EMBL" id="HIV27032.1"/>
    </source>
</evidence>
<accession>A0A9D1P6N2</accession>
<reference evidence="3" key="2">
    <citation type="journal article" date="2021" name="PeerJ">
        <title>Extensive microbial diversity within the chicken gut microbiome revealed by metagenomics and culture.</title>
        <authorList>
            <person name="Gilroy R."/>
            <person name="Ravi A."/>
            <person name="Getino M."/>
            <person name="Pursley I."/>
            <person name="Horton D.L."/>
            <person name="Alikhan N.F."/>
            <person name="Baker D."/>
            <person name="Gharbi K."/>
            <person name="Hall N."/>
            <person name="Watson M."/>
            <person name="Adriaenssens E.M."/>
            <person name="Foster-Nyarko E."/>
            <person name="Jarju S."/>
            <person name="Secka A."/>
            <person name="Antonio M."/>
            <person name="Oren A."/>
            <person name="Chaudhuri R.R."/>
            <person name="La Ragione R."/>
            <person name="Hildebrand F."/>
            <person name="Pallen M.J."/>
        </authorList>
    </citation>
    <scope>NUCLEOTIDE SEQUENCE</scope>
    <source>
        <strain evidence="3">CHK183-6373</strain>
    </source>
</reference>
<dbReference type="PANTHER" id="PTHR33408">
    <property type="entry name" value="TRANSPOSASE"/>
    <property type="match status" value="1"/>
</dbReference>
<gene>
    <name evidence="3" type="ORF">IAA64_03610</name>
</gene>
<dbReference type="PANTHER" id="PTHR33408:SF2">
    <property type="entry name" value="TRANSPOSASE DDE DOMAIN-CONTAINING PROTEIN"/>
    <property type="match status" value="1"/>
</dbReference>
<protein>
    <submittedName>
        <fullName evidence="3">IS1182 family transposase</fullName>
    </submittedName>
</protein>
<dbReference type="InterPro" id="IPR008490">
    <property type="entry name" value="Transposase_InsH_N"/>
</dbReference>
<dbReference type="AlphaFoldDB" id="A0A9D1P6N2"/>
<sequence>MNTIPQEYYTPKQGRIPVFLSEFLSVTDPVMVFDRFMEGIEVSKYLTDVLKHWRGRSRYNPVDMLKTVLFAFADKGYCSLRELEENCKVNIRYMYLMNWEMPSYRTFGYFIQEVLADKIEEIFRDINEAIFKAEHVDLSHIYIDGTKLEANANRYSWVWKKATEKSRYRLFAKITALLNEMNAELRWSGLQMETNEEYVPEYLEELLSGYARLYQLEEESFVHGKGRHKTVQQRRYEQLRGCKQKLEAYREKLTICGKERNSYAKTDPCATFMQLKKDYMGNGQLLPAYNVQIGVADEYIAVADVKQYRSDVDCFVPLMEKFHSLYGIYPEYPVADAGYGSYNNYLYCEQHGMKKYMKFTMYDKERKDKRYRENPYRAENFRIDAEGMMRCPNGKGFHFRYRRAVKGNQYGRQEEIYECEDCSGCPYAEQCKKTARNRTVRINAELTAMHREVVENLGSIQGALLRMNRSIQAEGTFGILKYDRRYKRIVRRGLDSVKLEVFLVSIGHNLYKYYNKTIKRKLAA</sequence>
<feature type="domain" description="Transposase InsH N-terminal" evidence="1">
    <location>
        <begin position="24"/>
        <end position="112"/>
    </location>
</feature>
<dbReference type="Pfam" id="PF05598">
    <property type="entry name" value="DUF772"/>
    <property type="match status" value="1"/>
</dbReference>
<dbReference type="InterPro" id="IPR025668">
    <property type="entry name" value="Tnp_DDE_dom"/>
</dbReference>
<name>A0A9D1P6N2_9FIRM</name>
<proteinExistence type="predicted"/>
<evidence type="ECO:0000259" key="2">
    <source>
        <dbReference type="Pfam" id="PF13751"/>
    </source>
</evidence>
<evidence type="ECO:0000259" key="1">
    <source>
        <dbReference type="Pfam" id="PF05598"/>
    </source>
</evidence>
<dbReference type="NCBIfam" id="NF033551">
    <property type="entry name" value="transpos_IS1182"/>
    <property type="match status" value="1"/>
</dbReference>
<dbReference type="EMBL" id="DVOT01000063">
    <property type="protein sequence ID" value="HIV27032.1"/>
    <property type="molecule type" value="Genomic_DNA"/>
</dbReference>